<gene>
    <name evidence="1" type="ORF">BgAZ_107020</name>
</gene>
<reference evidence="1" key="1">
    <citation type="submission" date="2023-08" db="EMBL/GenBank/DDBJ databases">
        <title>Draft sequence of the Babesia gibsoni genome.</title>
        <authorList>
            <person name="Yamagishi J.Y."/>
            <person name="Xuan X.X."/>
        </authorList>
    </citation>
    <scope>NUCLEOTIDE SEQUENCE</scope>
    <source>
        <strain evidence="1">Azabu</strain>
    </source>
</reference>
<evidence type="ECO:0000313" key="2">
    <source>
        <dbReference type="Proteomes" id="UP001230268"/>
    </source>
</evidence>
<organism evidence="1 2">
    <name type="scientific">Babesia gibsoni</name>
    <dbReference type="NCBI Taxonomy" id="33632"/>
    <lineage>
        <taxon>Eukaryota</taxon>
        <taxon>Sar</taxon>
        <taxon>Alveolata</taxon>
        <taxon>Apicomplexa</taxon>
        <taxon>Aconoidasida</taxon>
        <taxon>Piroplasmida</taxon>
        <taxon>Babesiidae</taxon>
        <taxon>Babesia</taxon>
    </lineage>
</organism>
<proteinExistence type="predicted"/>
<comment type="caution">
    <text evidence="1">The sequence shown here is derived from an EMBL/GenBank/DDBJ whole genome shotgun (WGS) entry which is preliminary data.</text>
</comment>
<accession>A0AAD8PG98</accession>
<dbReference type="EMBL" id="JAVEPI010000001">
    <property type="protein sequence ID" value="KAK1444796.1"/>
    <property type="molecule type" value="Genomic_DNA"/>
</dbReference>
<evidence type="ECO:0000313" key="1">
    <source>
        <dbReference type="EMBL" id="KAK1444796.1"/>
    </source>
</evidence>
<keyword evidence="2" id="KW-1185">Reference proteome</keyword>
<dbReference type="Proteomes" id="UP001230268">
    <property type="component" value="Unassembled WGS sequence"/>
</dbReference>
<protein>
    <submittedName>
        <fullName evidence="1">Uncharacterized protein</fullName>
    </submittedName>
</protein>
<sequence length="330" mass="37255">MIRLSLRLRGPGHASCKEMSVVTHDGPSRHMRFRLKRINQDFGKVLCMADARTLRNTAVEILEIVKQSGRCNLLTDDLSTSSDASSPVVDKTAGFWTVFSKRFKASLPILSARDTVKIIRAFDAAKQDTGVYVAAVLPLKQKIHELDKSSLIHGLHVLSKRLKKNTQKEFFSSIANHVPNVFWQMKALDMVATLWHLSQACHTDSSLAKYMQPKFCKLAEGLNDIGKKPRERYKRDSELGTAALAFARHGHSDVRLFERIREIFPLDCSGEALFRLSWGFTMAGVEVADLLHNHAATVKDHVRVSDSRISDIWRDILRNTHLYSEVFTAS</sequence>
<dbReference type="AlphaFoldDB" id="A0AAD8PG98"/>
<name>A0AAD8PG98_BABGI</name>